<accession>A0A0G1XRA8</accession>
<dbReference type="NCBIfam" id="TIGR00055">
    <property type="entry name" value="uppS"/>
    <property type="match status" value="1"/>
</dbReference>
<evidence type="ECO:0000313" key="5">
    <source>
        <dbReference type="Proteomes" id="UP000034054"/>
    </source>
</evidence>
<evidence type="ECO:0000313" key="4">
    <source>
        <dbReference type="EMBL" id="KKW33466.1"/>
    </source>
</evidence>
<evidence type="ECO:0000256" key="3">
    <source>
        <dbReference type="HAMAP-Rule" id="MF_01139"/>
    </source>
</evidence>
<feature type="binding site" evidence="3">
    <location>
        <position position="9"/>
    </location>
    <ligand>
        <name>Mg(2+)</name>
        <dbReference type="ChEBI" id="CHEBI:18420"/>
    </ligand>
</feature>
<protein>
    <recommendedName>
        <fullName evidence="3">Isoprenyl transferase</fullName>
        <ecNumber evidence="3">2.5.1.-</ecNumber>
    </recommendedName>
</protein>
<dbReference type="InterPro" id="IPR001441">
    <property type="entry name" value="UPP_synth-like"/>
</dbReference>
<comment type="function">
    <text evidence="3">Catalyzes the condensation of isopentenyl diphosphate (IPP) with allylic pyrophosphates generating different type of terpenoids.</text>
</comment>
<evidence type="ECO:0000256" key="1">
    <source>
        <dbReference type="ARBA" id="ARBA00022679"/>
    </source>
</evidence>
<dbReference type="GO" id="GO:0016094">
    <property type="term" value="P:polyprenol biosynthetic process"/>
    <property type="evidence" value="ECO:0007669"/>
    <property type="project" value="TreeGrafter"/>
</dbReference>
<comment type="cofactor">
    <cofactor evidence="3">
        <name>Mg(2+)</name>
        <dbReference type="ChEBI" id="CHEBI:18420"/>
    </cofactor>
    <text evidence="3">Binds 2 magnesium ions per subunit.</text>
</comment>
<keyword evidence="3" id="KW-0460">Magnesium</keyword>
<comment type="subunit">
    <text evidence="3">Homodimer.</text>
</comment>
<feature type="binding site" evidence="3">
    <location>
        <position position="14"/>
    </location>
    <ligand>
        <name>substrate</name>
    </ligand>
</feature>
<proteinExistence type="inferred from homology"/>
<dbReference type="CDD" id="cd00475">
    <property type="entry name" value="Cis_IPPS"/>
    <property type="match status" value="1"/>
</dbReference>
<feature type="binding site" evidence="3">
    <location>
        <position position="173"/>
    </location>
    <ligand>
        <name>substrate</name>
    </ligand>
</feature>
<feature type="active site" evidence="3">
    <location>
        <position position="9"/>
    </location>
</feature>
<organism evidence="4 5">
    <name type="scientific">Candidatus Uhrbacteria bacterium GW2011_GWA2_52_8d</name>
    <dbReference type="NCBI Taxonomy" id="1618979"/>
    <lineage>
        <taxon>Bacteria</taxon>
        <taxon>Candidatus Uhriibacteriota</taxon>
    </lineage>
</organism>
<dbReference type="InterPro" id="IPR036424">
    <property type="entry name" value="UPP_synth-like_sf"/>
</dbReference>
<name>A0A0G1XRA8_9BACT</name>
<comment type="caution">
    <text evidence="4">The sequence shown here is derived from an EMBL/GenBank/DDBJ whole genome shotgun (WGS) entry which is preliminary data.</text>
</comment>
<comment type="caution">
    <text evidence="3">Lacks conserved residue(s) required for the propagation of feature annotation.</text>
</comment>
<feature type="binding site" evidence="3">
    <location>
        <begin position="54"/>
        <end position="56"/>
    </location>
    <ligand>
        <name>substrate</name>
    </ligand>
</feature>
<sequence length="224" mass="25574">MRHLAIILDGNRRWAREQGLSTFDGHRRGHENVKTIGLSALERGVEYFSVFAFSTENWKRTEEEVGYIMELLLLALTKELDFFLEHNVRVRVVGHRVGLSKRIQEAIGTAEQRTAGGTRGQINLCLNYGGRAEIVEGVKKLLEEGHAAEVIDETRVGESLWTAGIPDPDMIVRTGGEQRLSGFLTWSGVYSELKFVDKYWPDFSVEDLDECLKDFEQRQRRFGK</sequence>
<feature type="binding site" evidence="3">
    <location>
        <begin position="179"/>
        <end position="181"/>
    </location>
    <ligand>
        <name>substrate</name>
    </ligand>
</feature>
<dbReference type="HAMAP" id="MF_01139">
    <property type="entry name" value="ISPT"/>
    <property type="match status" value="1"/>
</dbReference>
<feature type="binding site" evidence="3">
    <location>
        <position position="26"/>
    </location>
    <ligand>
        <name>substrate</name>
    </ligand>
</feature>
<feature type="binding site" evidence="3">
    <location>
        <position position="60"/>
    </location>
    <ligand>
        <name>substrate</name>
    </ligand>
</feature>
<gene>
    <name evidence="4" type="ORF">UY76_C0002G0020</name>
</gene>
<dbReference type="PANTHER" id="PTHR10291">
    <property type="entry name" value="DEHYDRODOLICHYL DIPHOSPHATE SYNTHASE FAMILY MEMBER"/>
    <property type="match status" value="1"/>
</dbReference>
<dbReference type="GO" id="GO:0045547">
    <property type="term" value="F:ditrans,polycis-polyprenyl diphosphate synthase [(2E,6E)-farnesyl diphosphate specific] activity"/>
    <property type="evidence" value="ECO:0007669"/>
    <property type="project" value="TreeGrafter"/>
</dbReference>
<dbReference type="InterPro" id="IPR018520">
    <property type="entry name" value="UPP_synth-like_CS"/>
</dbReference>
<dbReference type="Pfam" id="PF01255">
    <property type="entry name" value="Prenyltransf"/>
    <property type="match status" value="1"/>
</dbReference>
<feature type="active site" description="Proton acceptor" evidence="3">
    <location>
        <position position="57"/>
    </location>
</feature>
<dbReference type="Proteomes" id="UP000034054">
    <property type="component" value="Unassembled WGS sequence"/>
</dbReference>
<dbReference type="EC" id="2.5.1.-" evidence="3"/>
<dbReference type="PANTHER" id="PTHR10291:SF43">
    <property type="entry name" value="DEHYDRODOLICHYL DIPHOSPHATE SYNTHASE COMPLEX SUBUNIT DHDDS"/>
    <property type="match status" value="1"/>
</dbReference>
<keyword evidence="3" id="KW-0479">Metal-binding</keyword>
<comment type="similarity">
    <text evidence="2">Belongs to the UPP synthase family. Z-FPP synthase subfamily.</text>
</comment>
<dbReference type="EMBL" id="LCRH01000002">
    <property type="protein sequence ID" value="KKW33466.1"/>
    <property type="molecule type" value="Genomic_DNA"/>
</dbReference>
<feature type="binding site" evidence="3">
    <location>
        <position position="58"/>
    </location>
    <ligand>
        <name>substrate</name>
    </ligand>
</feature>
<dbReference type="SUPFAM" id="SSF64005">
    <property type="entry name" value="Undecaprenyl diphosphate synthase"/>
    <property type="match status" value="1"/>
</dbReference>
<feature type="binding site" evidence="3">
    <location>
        <position position="192"/>
    </location>
    <ligand>
        <name>Mg(2+)</name>
        <dbReference type="ChEBI" id="CHEBI:18420"/>
    </ligand>
</feature>
<dbReference type="PROSITE" id="PS01066">
    <property type="entry name" value="UPP_SYNTHASE"/>
    <property type="match status" value="1"/>
</dbReference>
<evidence type="ECO:0000256" key="2">
    <source>
        <dbReference type="ARBA" id="ARBA00038453"/>
    </source>
</evidence>
<dbReference type="PATRIC" id="fig|1618979.3.peg.46"/>
<feature type="binding site" evidence="3">
    <location>
        <begin position="10"/>
        <end position="13"/>
    </location>
    <ligand>
        <name>substrate</name>
    </ligand>
</feature>
<reference evidence="4 5" key="1">
    <citation type="journal article" date="2015" name="Nature">
        <title>rRNA introns, odd ribosomes, and small enigmatic genomes across a large radiation of phyla.</title>
        <authorList>
            <person name="Brown C.T."/>
            <person name="Hug L.A."/>
            <person name="Thomas B.C."/>
            <person name="Sharon I."/>
            <person name="Castelle C.J."/>
            <person name="Singh A."/>
            <person name="Wilkins M.J."/>
            <person name="Williams K.H."/>
            <person name="Banfield J.F."/>
        </authorList>
    </citation>
    <scope>NUCLEOTIDE SEQUENCE [LARGE SCALE GENOMIC DNA]</scope>
</reference>
<dbReference type="AlphaFoldDB" id="A0A0G1XRA8"/>
<dbReference type="GO" id="GO:0000287">
    <property type="term" value="F:magnesium ion binding"/>
    <property type="evidence" value="ECO:0007669"/>
    <property type="project" value="UniProtKB-UniRule"/>
</dbReference>
<keyword evidence="1 3" id="KW-0808">Transferase</keyword>
<dbReference type="Gene3D" id="3.40.1180.10">
    <property type="entry name" value="Decaprenyl diphosphate synthase-like"/>
    <property type="match status" value="1"/>
</dbReference>